<dbReference type="PANTHER" id="PTHR30204:SF69">
    <property type="entry name" value="MERR-FAMILY TRANSCRIPTIONAL REGULATOR"/>
    <property type="match status" value="1"/>
</dbReference>
<dbReference type="InterPro" id="IPR047057">
    <property type="entry name" value="MerR_fam"/>
</dbReference>
<keyword evidence="1" id="KW-0678">Repressor</keyword>
<dbReference type="Pfam" id="PF13411">
    <property type="entry name" value="MerR_1"/>
    <property type="match status" value="1"/>
</dbReference>
<dbReference type="InterPro" id="IPR010499">
    <property type="entry name" value="AraC_E-bd"/>
</dbReference>
<dbReference type="Pfam" id="PF06445">
    <property type="entry name" value="GyrI-like"/>
    <property type="match status" value="1"/>
</dbReference>
<dbReference type="SUPFAM" id="SSF46955">
    <property type="entry name" value="Putative DNA-binding domain"/>
    <property type="match status" value="1"/>
</dbReference>
<sequence length="274" mass="32397">MFKIGEFSKLTMVSIRMLRYYDEQGLLSPARIDENGYRLYDVNQIETLQKIVMLRDAQFQVAEIKQILATDKAEDMVDYLNKKEKEIAEEITQKQKTIQKIQWMKQDVNSEHYSDHYKVTFKSIPSYPILSYRTIVPSYFDEGSMWQKMAEFMQKEHVEVVNSAYNNLSIYYDTEYREKDYDIEIAVVVKKKKEDKDGFVYRDSEPVELMACVMVYGPFSNISKAYYSFALWLDKHPEYQMDGCTRQISHKGPDNESDPDNYLTEVQIPVKKQV</sequence>
<gene>
    <name evidence="6" type="ORF">J2S15_000633</name>
</gene>
<dbReference type="Proteomes" id="UP001230220">
    <property type="component" value="Unassembled WGS sequence"/>
</dbReference>
<dbReference type="PANTHER" id="PTHR30204">
    <property type="entry name" value="REDOX-CYCLING DRUG-SENSING TRANSCRIPTIONAL ACTIVATOR SOXR"/>
    <property type="match status" value="1"/>
</dbReference>
<reference evidence="6 7" key="1">
    <citation type="submission" date="2023-07" db="EMBL/GenBank/DDBJ databases">
        <title>Genomic Encyclopedia of Type Strains, Phase IV (KMG-IV): sequencing the most valuable type-strain genomes for metagenomic binning, comparative biology and taxonomic classification.</title>
        <authorList>
            <person name="Goeker M."/>
        </authorList>
    </citation>
    <scope>NUCLEOTIDE SEQUENCE [LARGE SCALE GENOMIC DNA]</scope>
    <source>
        <strain evidence="6 7">DSM 16784</strain>
    </source>
</reference>
<evidence type="ECO:0000256" key="2">
    <source>
        <dbReference type="ARBA" id="ARBA00023015"/>
    </source>
</evidence>
<feature type="domain" description="HTH merR-type" evidence="5">
    <location>
        <begin position="1"/>
        <end position="70"/>
    </location>
</feature>
<evidence type="ECO:0000256" key="4">
    <source>
        <dbReference type="ARBA" id="ARBA00023163"/>
    </source>
</evidence>
<evidence type="ECO:0000256" key="1">
    <source>
        <dbReference type="ARBA" id="ARBA00022491"/>
    </source>
</evidence>
<dbReference type="InterPro" id="IPR000551">
    <property type="entry name" value="MerR-type_HTH_dom"/>
</dbReference>
<keyword evidence="3 6" id="KW-0238">DNA-binding</keyword>
<evidence type="ECO:0000256" key="3">
    <source>
        <dbReference type="ARBA" id="ARBA00023125"/>
    </source>
</evidence>
<dbReference type="GO" id="GO:0003677">
    <property type="term" value="F:DNA binding"/>
    <property type="evidence" value="ECO:0007669"/>
    <property type="project" value="UniProtKB-KW"/>
</dbReference>
<dbReference type="Gene3D" id="3.20.80.10">
    <property type="entry name" value="Regulatory factor, effector binding domain"/>
    <property type="match status" value="1"/>
</dbReference>
<dbReference type="InterPro" id="IPR009061">
    <property type="entry name" value="DNA-bd_dom_put_sf"/>
</dbReference>
<dbReference type="SUPFAM" id="SSF55136">
    <property type="entry name" value="Probable bacterial effector-binding domain"/>
    <property type="match status" value="1"/>
</dbReference>
<keyword evidence="7" id="KW-1185">Reference proteome</keyword>
<protein>
    <submittedName>
        <fullName evidence="6">DNA-binding transcriptional MerR regulator</fullName>
    </submittedName>
</protein>
<dbReference type="CDD" id="cd01107">
    <property type="entry name" value="HTH_BmrR"/>
    <property type="match status" value="1"/>
</dbReference>
<dbReference type="InterPro" id="IPR011256">
    <property type="entry name" value="Reg_factor_effector_dom_sf"/>
</dbReference>
<dbReference type="PROSITE" id="PS50937">
    <property type="entry name" value="HTH_MERR_2"/>
    <property type="match status" value="1"/>
</dbReference>
<dbReference type="Gene3D" id="1.10.1660.10">
    <property type="match status" value="1"/>
</dbReference>
<organism evidence="6 7">
    <name type="scientific">Breznakia pachnodae</name>
    <dbReference type="NCBI Taxonomy" id="265178"/>
    <lineage>
        <taxon>Bacteria</taxon>
        <taxon>Bacillati</taxon>
        <taxon>Bacillota</taxon>
        <taxon>Erysipelotrichia</taxon>
        <taxon>Erysipelotrichales</taxon>
        <taxon>Erysipelotrichaceae</taxon>
        <taxon>Breznakia</taxon>
    </lineage>
</organism>
<dbReference type="SMART" id="SM00871">
    <property type="entry name" value="AraC_E_bind"/>
    <property type="match status" value="1"/>
</dbReference>
<dbReference type="RefSeq" id="WP_307405400.1">
    <property type="nucleotide sequence ID" value="NZ_JAUSUR010000001.1"/>
</dbReference>
<dbReference type="EMBL" id="JAUSUR010000001">
    <property type="protein sequence ID" value="MDQ0359902.1"/>
    <property type="molecule type" value="Genomic_DNA"/>
</dbReference>
<dbReference type="SMART" id="SM00422">
    <property type="entry name" value="HTH_MERR"/>
    <property type="match status" value="1"/>
</dbReference>
<evidence type="ECO:0000313" key="6">
    <source>
        <dbReference type="EMBL" id="MDQ0359902.1"/>
    </source>
</evidence>
<comment type="caution">
    <text evidence="6">The sequence shown here is derived from an EMBL/GenBank/DDBJ whole genome shotgun (WGS) entry which is preliminary data.</text>
</comment>
<evidence type="ECO:0000313" key="7">
    <source>
        <dbReference type="Proteomes" id="UP001230220"/>
    </source>
</evidence>
<keyword evidence="4" id="KW-0804">Transcription</keyword>
<keyword evidence="2" id="KW-0805">Transcription regulation</keyword>
<evidence type="ECO:0000259" key="5">
    <source>
        <dbReference type="PROSITE" id="PS50937"/>
    </source>
</evidence>
<proteinExistence type="predicted"/>
<accession>A0ABU0DZ54</accession>
<name>A0ABU0DZ54_9FIRM</name>
<dbReference type="InterPro" id="IPR029442">
    <property type="entry name" value="GyrI-like"/>
</dbReference>